<gene>
    <name evidence="3" type="ORF">A2961_00865</name>
</gene>
<dbReference type="EMBL" id="MGHF01000002">
    <property type="protein sequence ID" value="OGM65231.1"/>
    <property type="molecule type" value="Genomic_DNA"/>
</dbReference>
<feature type="transmembrane region" description="Helical" evidence="1">
    <location>
        <begin position="305"/>
        <end position="327"/>
    </location>
</feature>
<feature type="transmembrane region" description="Helical" evidence="1">
    <location>
        <begin position="348"/>
        <end position="375"/>
    </location>
</feature>
<feature type="transmembrane region" description="Helical" evidence="1">
    <location>
        <begin position="387"/>
        <end position="410"/>
    </location>
</feature>
<evidence type="ECO:0000313" key="4">
    <source>
        <dbReference type="Proteomes" id="UP000177082"/>
    </source>
</evidence>
<reference evidence="3 4" key="1">
    <citation type="journal article" date="2016" name="Nat. Commun.">
        <title>Thousands of microbial genomes shed light on interconnected biogeochemical processes in an aquifer system.</title>
        <authorList>
            <person name="Anantharaman K."/>
            <person name="Brown C.T."/>
            <person name="Hug L.A."/>
            <person name="Sharon I."/>
            <person name="Castelle C.J."/>
            <person name="Probst A.J."/>
            <person name="Thomas B.C."/>
            <person name="Singh A."/>
            <person name="Wilkins M.J."/>
            <person name="Karaoz U."/>
            <person name="Brodie E.L."/>
            <person name="Williams K.H."/>
            <person name="Hubbard S.S."/>
            <person name="Banfield J.F."/>
        </authorList>
    </citation>
    <scope>NUCLEOTIDE SEQUENCE [LARGE SCALE GENOMIC DNA]</scope>
</reference>
<evidence type="ECO:0000256" key="2">
    <source>
        <dbReference type="SAM" id="SignalP"/>
    </source>
</evidence>
<sequence>MKLFKIPLVAVLFFTTFVSTVFAQLPPDESGKAVNDVVTESILPPHPYPTLPSNPIFGQDHSYSVVFRGNGEAVVTLKVIFTNTSSSVSNRIYLRVPKVEPKEILAYQIYKPETCIRYTDYPNRIAPTPGYDIDYTCEEYNKADYYGGYFGDASYYKARTDYSGDTLTIYLPKSVRADSSGALFVYFRAFGYAKKDLIGGFNYTFETLKANESIRNLTVGISTDSELYLKDAKGEVNYRFDEASLAPLSEAQYGVALTNPKVTSFVSGIGRGTVTKTASNLASLESYTVKGVYADSKIKLYQKEIFYGLVVLLLLVAGFWFTTRFVYKRLHSMKLTKEEKTDKIQDNFRSGVIIAAVTFFSPLLMVAYTFALILLSSSRMFNYGYDYLGAVLFIIVVILSIAVYGVLLFFPALYVGLKKGLHWALATFLMTVFWVAFYVFVIVVILSIFGQNSRVPVIF</sequence>
<proteinExistence type="predicted"/>
<evidence type="ECO:0000256" key="1">
    <source>
        <dbReference type="SAM" id="Phobius"/>
    </source>
</evidence>
<keyword evidence="1" id="KW-1133">Transmembrane helix</keyword>
<dbReference type="Proteomes" id="UP000177082">
    <property type="component" value="Unassembled WGS sequence"/>
</dbReference>
<feature type="transmembrane region" description="Helical" evidence="1">
    <location>
        <begin position="422"/>
        <end position="449"/>
    </location>
</feature>
<feature type="chain" id="PRO_5009535061" evidence="2">
    <location>
        <begin position="24"/>
        <end position="459"/>
    </location>
</feature>
<organism evidence="3 4">
    <name type="scientific">Candidatus Woesebacteria bacterium RIFCSPLOWO2_01_FULL_39_21</name>
    <dbReference type="NCBI Taxonomy" id="1802519"/>
    <lineage>
        <taxon>Bacteria</taxon>
        <taxon>Candidatus Woeseibacteriota</taxon>
    </lineage>
</organism>
<keyword evidence="2" id="KW-0732">Signal</keyword>
<keyword evidence="1" id="KW-0812">Transmembrane</keyword>
<keyword evidence="1" id="KW-0472">Membrane</keyword>
<dbReference type="AlphaFoldDB" id="A0A1F8BMB1"/>
<protein>
    <submittedName>
        <fullName evidence="3">Uncharacterized protein</fullName>
    </submittedName>
</protein>
<accession>A0A1F8BMB1</accession>
<feature type="signal peptide" evidence="2">
    <location>
        <begin position="1"/>
        <end position="23"/>
    </location>
</feature>
<comment type="caution">
    <text evidence="3">The sequence shown here is derived from an EMBL/GenBank/DDBJ whole genome shotgun (WGS) entry which is preliminary data.</text>
</comment>
<evidence type="ECO:0000313" key="3">
    <source>
        <dbReference type="EMBL" id="OGM65231.1"/>
    </source>
</evidence>
<name>A0A1F8BMB1_9BACT</name>